<name>A0A7W6A202_9CAUL</name>
<protein>
    <submittedName>
        <fullName evidence="2">Plasmid stabilization system protein ParE</fullName>
    </submittedName>
</protein>
<sequence>MKIRLSLDAIQDRRRVIGFLRGVNPNAARRAGHIITRSIGRLAETPMIGIDLDGLRHLYIPFGASGYVVQYRVDADVVVVARIFHAREER</sequence>
<dbReference type="AlphaFoldDB" id="A0A7W6A202"/>
<dbReference type="EMBL" id="JACIDA010000001">
    <property type="protein sequence ID" value="MBB3871801.1"/>
    <property type="molecule type" value="Genomic_DNA"/>
</dbReference>
<dbReference type="Pfam" id="PF05016">
    <property type="entry name" value="ParE_toxin"/>
    <property type="match status" value="1"/>
</dbReference>
<dbReference type="Gene3D" id="3.30.2310.20">
    <property type="entry name" value="RelE-like"/>
    <property type="match status" value="1"/>
</dbReference>
<gene>
    <name evidence="2" type="ORF">GGR11_001315</name>
</gene>
<dbReference type="RefSeq" id="WP_183195942.1">
    <property type="nucleotide sequence ID" value="NZ_JACIDA010000001.1"/>
</dbReference>
<dbReference type="Proteomes" id="UP000532936">
    <property type="component" value="Unassembled WGS sequence"/>
</dbReference>
<dbReference type="InterPro" id="IPR035093">
    <property type="entry name" value="RelE/ParE_toxin_dom_sf"/>
</dbReference>
<proteinExistence type="predicted"/>
<dbReference type="InterPro" id="IPR007712">
    <property type="entry name" value="RelE/ParE_toxin"/>
</dbReference>
<evidence type="ECO:0000256" key="1">
    <source>
        <dbReference type="ARBA" id="ARBA00022649"/>
    </source>
</evidence>
<comment type="caution">
    <text evidence="2">The sequence shown here is derived from an EMBL/GenBank/DDBJ whole genome shotgun (WGS) entry which is preliminary data.</text>
</comment>
<evidence type="ECO:0000313" key="3">
    <source>
        <dbReference type="Proteomes" id="UP000532936"/>
    </source>
</evidence>
<organism evidence="2 3">
    <name type="scientific">Brevundimonas mediterranea</name>
    <dbReference type="NCBI Taxonomy" id="74329"/>
    <lineage>
        <taxon>Bacteria</taxon>
        <taxon>Pseudomonadati</taxon>
        <taxon>Pseudomonadota</taxon>
        <taxon>Alphaproteobacteria</taxon>
        <taxon>Caulobacterales</taxon>
        <taxon>Caulobacteraceae</taxon>
        <taxon>Brevundimonas</taxon>
    </lineage>
</organism>
<reference evidence="2 3" key="1">
    <citation type="submission" date="2020-08" db="EMBL/GenBank/DDBJ databases">
        <title>Genomic Encyclopedia of Type Strains, Phase IV (KMG-IV): sequencing the most valuable type-strain genomes for metagenomic binning, comparative biology and taxonomic classification.</title>
        <authorList>
            <person name="Goeker M."/>
        </authorList>
    </citation>
    <scope>NUCLEOTIDE SEQUENCE [LARGE SCALE GENOMIC DNA]</scope>
    <source>
        <strain evidence="2 3">DSM 14878</strain>
    </source>
</reference>
<accession>A0A7W6A202</accession>
<evidence type="ECO:0000313" key="2">
    <source>
        <dbReference type="EMBL" id="MBB3871801.1"/>
    </source>
</evidence>
<keyword evidence="1" id="KW-1277">Toxin-antitoxin system</keyword>